<evidence type="ECO:0000313" key="2">
    <source>
        <dbReference type="Proteomes" id="UP001604336"/>
    </source>
</evidence>
<proteinExistence type="predicted"/>
<protein>
    <submittedName>
        <fullName evidence="1">Uncharacterized protein</fullName>
    </submittedName>
</protein>
<dbReference type="AlphaFoldDB" id="A0ABD1RBI3"/>
<organism evidence="1 2">
    <name type="scientific">Abeliophyllum distichum</name>
    <dbReference type="NCBI Taxonomy" id="126358"/>
    <lineage>
        <taxon>Eukaryota</taxon>
        <taxon>Viridiplantae</taxon>
        <taxon>Streptophyta</taxon>
        <taxon>Embryophyta</taxon>
        <taxon>Tracheophyta</taxon>
        <taxon>Spermatophyta</taxon>
        <taxon>Magnoliopsida</taxon>
        <taxon>eudicotyledons</taxon>
        <taxon>Gunneridae</taxon>
        <taxon>Pentapetalae</taxon>
        <taxon>asterids</taxon>
        <taxon>lamiids</taxon>
        <taxon>Lamiales</taxon>
        <taxon>Oleaceae</taxon>
        <taxon>Forsythieae</taxon>
        <taxon>Abeliophyllum</taxon>
    </lineage>
</organism>
<evidence type="ECO:0000313" key="1">
    <source>
        <dbReference type="EMBL" id="KAL2485779.1"/>
    </source>
</evidence>
<keyword evidence="2" id="KW-1185">Reference proteome</keyword>
<sequence length="147" mass="17445">MRLRFFREADDPFRADVVRWTALDVPSIMVEKDLKKLRETYRVPIDIELMLPKPNERACFPRRGCIALHLNAFVSGMRLPLHPLFRSIEGLWLGSDSSCPKWMESDGRGMYLWFRHTFGMEMPLHAFHTIYQPRKLLKKKDRDEEPV</sequence>
<dbReference type="EMBL" id="JBFOLK010000009">
    <property type="protein sequence ID" value="KAL2485779.1"/>
    <property type="molecule type" value="Genomic_DNA"/>
</dbReference>
<reference evidence="2" key="1">
    <citation type="submission" date="2024-07" db="EMBL/GenBank/DDBJ databases">
        <title>Two chromosome-level genome assemblies of Korean endemic species Abeliophyllum distichum and Forsythia ovata (Oleaceae).</title>
        <authorList>
            <person name="Jang H."/>
        </authorList>
    </citation>
    <scope>NUCLEOTIDE SEQUENCE [LARGE SCALE GENOMIC DNA]</scope>
</reference>
<accession>A0ABD1RBI3</accession>
<comment type="caution">
    <text evidence="1">The sequence shown here is derived from an EMBL/GenBank/DDBJ whole genome shotgun (WGS) entry which is preliminary data.</text>
</comment>
<name>A0ABD1RBI3_9LAMI</name>
<gene>
    <name evidence="1" type="ORF">Adt_30535</name>
</gene>
<dbReference type="Proteomes" id="UP001604336">
    <property type="component" value="Unassembled WGS sequence"/>
</dbReference>